<organism evidence="1 2">
    <name type="scientific">Stutzerimonas stutzeri</name>
    <name type="common">Pseudomonas stutzeri</name>
    <dbReference type="NCBI Taxonomy" id="316"/>
    <lineage>
        <taxon>Bacteria</taxon>
        <taxon>Pseudomonadati</taxon>
        <taxon>Pseudomonadota</taxon>
        <taxon>Gammaproteobacteria</taxon>
        <taxon>Pseudomonadales</taxon>
        <taxon>Pseudomonadaceae</taxon>
        <taxon>Stutzerimonas</taxon>
    </lineage>
</organism>
<accession>A0ABD4Y4L2</accession>
<dbReference type="InterPro" id="IPR045738">
    <property type="entry name" value="DUF6088"/>
</dbReference>
<sequence>MSVAQATSNRVKRMKKGTLFVRKAFAEVGSRAAVDEALFRLVQSGCLKRVARGVYVPGRSLDVPEMNPHRRVYAAVCCGRYVQYTAQIFSSNSSKSYRARQGSHYAARGLSAAGRSQH</sequence>
<dbReference type="AlphaFoldDB" id="A0ABD4Y4L2"/>
<evidence type="ECO:0000313" key="2">
    <source>
        <dbReference type="Proteomes" id="UP001161139"/>
    </source>
</evidence>
<evidence type="ECO:0000313" key="1">
    <source>
        <dbReference type="EMBL" id="MDH0689863.1"/>
    </source>
</evidence>
<name>A0ABD4Y4L2_STUST</name>
<dbReference type="Proteomes" id="UP001161139">
    <property type="component" value="Unassembled WGS sequence"/>
</dbReference>
<dbReference type="GeneID" id="77262425"/>
<gene>
    <name evidence="1" type="ORF">N5D09_17360</name>
</gene>
<dbReference type="EMBL" id="JAOCDG010000036">
    <property type="protein sequence ID" value="MDH0689863.1"/>
    <property type="molecule type" value="Genomic_DNA"/>
</dbReference>
<dbReference type="RefSeq" id="WP_074519875.1">
    <property type="nucleotide sequence ID" value="NZ_JAOCDG010000036.1"/>
</dbReference>
<dbReference type="Pfam" id="PF19570">
    <property type="entry name" value="DUF6088"/>
    <property type="match status" value="1"/>
</dbReference>
<protein>
    <submittedName>
        <fullName evidence="1">DUF6088 family protein</fullName>
    </submittedName>
</protein>
<reference evidence="1" key="1">
    <citation type="submission" date="2022-09" db="EMBL/GenBank/DDBJ databases">
        <title>Intensive care unit water sources are persistently colonized with multi-drug resistant bacteria and are the site of extensive horizontal gene transfer of antibiotic resistance genes.</title>
        <authorList>
            <person name="Diorio-Toth L."/>
        </authorList>
    </citation>
    <scope>NUCLEOTIDE SEQUENCE</scope>
    <source>
        <strain evidence="1">GD03864</strain>
    </source>
</reference>
<proteinExistence type="predicted"/>
<comment type="caution">
    <text evidence="1">The sequence shown here is derived from an EMBL/GenBank/DDBJ whole genome shotgun (WGS) entry which is preliminary data.</text>
</comment>